<name>A0AAJ8BTN8_ASPNG</name>
<dbReference type="RefSeq" id="XP_059602366.1">
    <property type="nucleotide sequence ID" value="XM_059744301.1"/>
</dbReference>
<evidence type="ECO:0000313" key="1">
    <source>
        <dbReference type="RefSeq" id="XP_059602366.1"/>
    </source>
</evidence>
<accession>A0AAJ8BTN8</accession>
<proteinExistence type="predicted"/>
<sequence>MDVVEITDRLWANALGLRVPSALTVQRSALSRVSVERLAQDSSQRIFSSAWRKCGHLRLAMSAIGKSVSHYSDVIRHKHAVIAHVIMLAPNRSVFSLIPEFLVPDILSIISLAPRMGCTPESMDPVTGVCLVEAALRTTRHCQTAVARPLKYDIPLSLSRFKLAWLFTGRPILCDYGTLIDEESMLFISDITSVSDTGRNDYAFYFMIHHPLCQFATGHATFKGPVSETFVVQLLLTMHR</sequence>
<protein>
    <submittedName>
        <fullName evidence="1">Uncharacterized protein</fullName>
    </submittedName>
</protein>
<reference evidence="1" key="1">
    <citation type="submission" date="2025-02" db="EMBL/GenBank/DDBJ databases">
        <authorList>
            <consortium name="NCBI Genome Project"/>
        </authorList>
    </citation>
    <scope>NUCLEOTIDE SEQUENCE</scope>
</reference>
<dbReference type="VEuPathDB" id="FungiDB:An14g05610"/>
<gene>
    <name evidence="1" type="ORF">An14g05610</name>
</gene>
<reference evidence="1" key="2">
    <citation type="submission" date="2025-08" db="UniProtKB">
        <authorList>
            <consortium name="RefSeq"/>
        </authorList>
    </citation>
    <scope>IDENTIFICATION</scope>
</reference>
<dbReference type="AlphaFoldDB" id="A0AAJ8BTN8"/>
<organism evidence="1">
    <name type="scientific">Aspergillus niger</name>
    <dbReference type="NCBI Taxonomy" id="5061"/>
    <lineage>
        <taxon>Eukaryota</taxon>
        <taxon>Fungi</taxon>
        <taxon>Dikarya</taxon>
        <taxon>Ascomycota</taxon>
        <taxon>Pezizomycotina</taxon>
        <taxon>Eurotiomycetes</taxon>
        <taxon>Eurotiomycetidae</taxon>
        <taxon>Eurotiales</taxon>
        <taxon>Aspergillaceae</taxon>
        <taxon>Aspergillus</taxon>
        <taxon>Aspergillus subgen. Circumdati</taxon>
    </lineage>
</organism>
<dbReference type="KEGG" id="ang:An14g05610"/>
<dbReference type="GeneID" id="84593029"/>